<evidence type="ECO:0000256" key="1">
    <source>
        <dbReference type="SAM" id="MobiDB-lite"/>
    </source>
</evidence>
<sequence>MAHDRTDLWTTPPAELLRPGGGFDLADMDRGDAPGWSGGKKDSKAFLADRAPLLSELQERLFAHGRTGGDRSVLLVIQGLDTAGKGGVVRHVIGMVDPQGVALRAFGVPTAQERRHHYLWRVRRALPKPGMIGVFDRSHYEDVLVPRVQGEIDEEVWKKRYREINRFEERVAAAGTTIIKVALMPSYEEQGLRLMERLDRPEKHWKFDPGDVDTRLRWDDYQAAYADVFANTHTDAAPWHVIPADRKWYTRLVVTELLTQALIDLGLGWPRPRWRVATQKRRLAETMSEESLAEAAEKARKKAAQFQVEEEAYAATVNEVDDDGPVRAEESAADDHMDEPATSRRSKQAPAEKKHKKHNNKDKDKKGKKKS</sequence>
<name>A0ABP8L4E7_9MICO</name>
<dbReference type="Proteomes" id="UP001500622">
    <property type="component" value="Unassembled WGS sequence"/>
</dbReference>
<dbReference type="RefSeq" id="WP_345215690.1">
    <property type="nucleotide sequence ID" value="NZ_BAABGN010000006.1"/>
</dbReference>
<dbReference type="Pfam" id="PF03976">
    <property type="entry name" value="PPK2"/>
    <property type="match status" value="1"/>
</dbReference>
<dbReference type="Gene3D" id="3.40.50.300">
    <property type="entry name" value="P-loop containing nucleotide triphosphate hydrolases"/>
    <property type="match status" value="1"/>
</dbReference>
<keyword evidence="4" id="KW-1185">Reference proteome</keyword>
<evidence type="ECO:0000313" key="4">
    <source>
        <dbReference type="Proteomes" id="UP001500622"/>
    </source>
</evidence>
<dbReference type="InterPro" id="IPR022300">
    <property type="entry name" value="PPK2-rel_1"/>
</dbReference>
<feature type="compositionally biased region" description="Basic residues" evidence="1">
    <location>
        <begin position="353"/>
        <end position="371"/>
    </location>
</feature>
<reference evidence="4" key="1">
    <citation type="journal article" date="2019" name="Int. J. Syst. Evol. Microbiol.">
        <title>The Global Catalogue of Microorganisms (GCM) 10K type strain sequencing project: providing services to taxonomists for standard genome sequencing and annotation.</title>
        <authorList>
            <consortium name="The Broad Institute Genomics Platform"/>
            <consortium name="The Broad Institute Genome Sequencing Center for Infectious Disease"/>
            <person name="Wu L."/>
            <person name="Ma J."/>
        </authorList>
    </citation>
    <scope>NUCLEOTIDE SEQUENCE [LARGE SCALE GENOMIC DNA]</scope>
    <source>
        <strain evidence="4">JCM 17810</strain>
    </source>
</reference>
<evidence type="ECO:0000313" key="3">
    <source>
        <dbReference type="EMBL" id="GAA4421953.1"/>
    </source>
</evidence>
<proteinExistence type="predicted"/>
<organism evidence="3 4">
    <name type="scientific">Georgenia halophila</name>
    <dbReference type="NCBI Taxonomy" id="620889"/>
    <lineage>
        <taxon>Bacteria</taxon>
        <taxon>Bacillati</taxon>
        <taxon>Actinomycetota</taxon>
        <taxon>Actinomycetes</taxon>
        <taxon>Micrococcales</taxon>
        <taxon>Bogoriellaceae</taxon>
        <taxon>Georgenia</taxon>
    </lineage>
</organism>
<dbReference type="NCBIfam" id="TIGR03709">
    <property type="entry name" value="PPK2_rel_1"/>
    <property type="match status" value="1"/>
</dbReference>
<dbReference type="PANTHER" id="PTHR34383:SF3">
    <property type="entry name" value="POLYPHOSPHATE:AMP PHOSPHOTRANSFERASE"/>
    <property type="match status" value="1"/>
</dbReference>
<feature type="region of interest" description="Disordered" evidence="1">
    <location>
        <begin position="314"/>
        <end position="371"/>
    </location>
</feature>
<dbReference type="EMBL" id="BAABGN010000006">
    <property type="protein sequence ID" value="GAA4421953.1"/>
    <property type="molecule type" value="Genomic_DNA"/>
</dbReference>
<dbReference type="InterPro" id="IPR022488">
    <property type="entry name" value="PPK2-related"/>
</dbReference>
<dbReference type="SUPFAM" id="SSF52540">
    <property type="entry name" value="P-loop containing nucleoside triphosphate hydrolases"/>
    <property type="match status" value="1"/>
</dbReference>
<feature type="domain" description="Polyphosphate kinase-2-related" evidence="2">
    <location>
        <begin position="41"/>
        <end position="262"/>
    </location>
</feature>
<gene>
    <name evidence="3" type="ORF">GCM10023169_15630</name>
</gene>
<feature type="compositionally biased region" description="Basic and acidic residues" evidence="1">
    <location>
        <begin position="324"/>
        <end position="342"/>
    </location>
</feature>
<protein>
    <recommendedName>
        <fullName evidence="2">Polyphosphate kinase-2-related domain-containing protein</fullName>
    </recommendedName>
</protein>
<dbReference type="PANTHER" id="PTHR34383">
    <property type="entry name" value="POLYPHOSPHATE:AMP PHOSPHOTRANSFERASE-RELATED"/>
    <property type="match status" value="1"/>
</dbReference>
<dbReference type="InterPro" id="IPR027417">
    <property type="entry name" value="P-loop_NTPase"/>
</dbReference>
<comment type="caution">
    <text evidence="3">The sequence shown here is derived from an EMBL/GenBank/DDBJ whole genome shotgun (WGS) entry which is preliminary data.</text>
</comment>
<evidence type="ECO:0000259" key="2">
    <source>
        <dbReference type="Pfam" id="PF03976"/>
    </source>
</evidence>
<accession>A0ABP8L4E7</accession>